<evidence type="ECO:0000256" key="1">
    <source>
        <dbReference type="ARBA" id="ARBA00012528"/>
    </source>
</evidence>
<dbReference type="PANTHER" id="PTHR45138:SF9">
    <property type="entry name" value="DIGUANYLATE CYCLASE DGCM-RELATED"/>
    <property type="match status" value="1"/>
</dbReference>
<dbReference type="InterPro" id="IPR050469">
    <property type="entry name" value="Diguanylate_Cyclase"/>
</dbReference>
<dbReference type="InterPro" id="IPR000160">
    <property type="entry name" value="GGDEF_dom"/>
</dbReference>
<dbReference type="InterPro" id="IPR001789">
    <property type="entry name" value="Sig_transdc_resp-reg_receiver"/>
</dbReference>
<sequence>MQQQSSRTIQDCHVLIVDDQPSSRLILESLLEDMVECSTTDSASKAIAFCRAQRPDLVLMDVVMPDMSGHDACRLLADIAETSQIPVIFVTGSATDEEQEKCWDAGGVDFVEKPVNPTTLRNRVKSHLNHKMKTDLLEQLIYLDRLTGAFNRHYLEDSLPGIIRDCLRHERDLAFILFDIDFFKQYNDEYGHLQGDTCLHKVSHTTMHSLLRPRDKLIRVGGEEFLVVLPETDTAGALAVAQRLLTVIKALAIPHQHSPEKVVTVSAGVAEYQPSDDRNLKKAVSRADTALYEAKSQGRNCVVVYDVALEGVSE</sequence>
<evidence type="ECO:0000313" key="6">
    <source>
        <dbReference type="EMBL" id="MCU7553690.1"/>
    </source>
</evidence>
<dbReference type="SMART" id="SM00267">
    <property type="entry name" value="GGDEF"/>
    <property type="match status" value="1"/>
</dbReference>
<dbReference type="SMART" id="SM00448">
    <property type="entry name" value="REC"/>
    <property type="match status" value="1"/>
</dbReference>
<accession>A0ABT2VK85</accession>
<dbReference type="SUPFAM" id="SSF52172">
    <property type="entry name" value="CheY-like"/>
    <property type="match status" value="1"/>
</dbReference>
<dbReference type="CDD" id="cd01949">
    <property type="entry name" value="GGDEF"/>
    <property type="match status" value="1"/>
</dbReference>
<keyword evidence="6" id="KW-0808">Transferase</keyword>
<dbReference type="Pfam" id="PF00990">
    <property type="entry name" value="GGDEF"/>
    <property type="match status" value="1"/>
</dbReference>
<dbReference type="Gene3D" id="3.30.70.270">
    <property type="match status" value="1"/>
</dbReference>
<comment type="caution">
    <text evidence="6">The sequence shown here is derived from an EMBL/GenBank/DDBJ whole genome shotgun (WGS) entry which is preliminary data.</text>
</comment>
<feature type="domain" description="Response regulatory" evidence="4">
    <location>
        <begin position="13"/>
        <end position="128"/>
    </location>
</feature>
<name>A0ABT2VK85_9ALTE</name>
<comment type="catalytic activity">
    <reaction evidence="2">
        <text>2 GTP = 3',3'-c-di-GMP + 2 diphosphate</text>
        <dbReference type="Rhea" id="RHEA:24898"/>
        <dbReference type="ChEBI" id="CHEBI:33019"/>
        <dbReference type="ChEBI" id="CHEBI:37565"/>
        <dbReference type="ChEBI" id="CHEBI:58805"/>
        <dbReference type="EC" id="2.7.7.65"/>
    </reaction>
</comment>
<dbReference type="EC" id="2.7.7.65" evidence="1"/>
<reference evidence="7" key="1">
    <citation type="submission" date="2023-07" db="EMBL/GenBank/DDBJ databases">
        <title>Study on multiphase classification of strain Alteromonas salexigens isolated from the Yellow Sea.</title>
        <authorList>
            <person name="Sun L."/>
        </authorList>
    </citation>
    <scope>NUCLEOTIDE SEQUENCE [LARGE SCALE GENOMIC DNA]</scope>
    <source>
        <strain evidence="7">ASW11-19</strain>
    </source>
</reference>
<evidence type="ECO:0000259" key="5">
    <source>
        <dbReference type="PROSITE" id="PS50887"/>
    </source>
</evidence>
<keyword evidence="3" id="KW-0597">Phosphoprotein</keyword>
<feature type="modified residue" description="4-aspartylphosphate" evidence="3">
    <location>
        <position position="61"/>
    </location>
</feature>
<keyword evidence="7" id="KW-1185">Reference proteome</keyword>
<evidence type="ECO:0000256" key="2">
    <source>
        <dbReference type="ARBA" id="ARBA00034247"/>
    </source>
</evidence>
<dbReference type="PROSITE" id="PS50110">
    <property type="entry name" value="RESPONSE_REGULATORY"/>
    <property type="match status" value="1"/>
</dbReference>
<dbReference type="SUPFAM" id="SSF55073">
    <property type="entry name" value="Nucleotide cyclase"/>
    <property type="match status" value="1"/>
</dbReference>
<dbReference type="PANTHER" id="PTHR45138">
    <property type="entry name" value="REGULATORY COMPONENTS OF SENSORY TRANSDUCTION SYSTEM"/>
    <property type="match status" value="1"/>
</dbReference>
<dbReference type="InterPro" id="IPR011006">
    <property type="entry name" value="CheY-like_superfamily"/>
</dbReference>
<keyword evidence="6" id="KW-0548">Nucleotidyltransferase</keyword>
<evidence type="ECO:0000259" key="4">
    <source>
        <dbReference type="PROSITE" id="PS50110"/>
    </source>
</evidence>
<gene>
    <name evidence="6" type="ORF">OCL06_03650</name>
</gene>
<evidence type="ECO:0000256" key="3">
    <source>
        <dbReference type="PROSITE-ProRule" id="PRU00169"/>
    </source>
</evidence>
<proteinExistence type="predicted"/>
<dbReference type="Gene3D" id="3.40.50.2300">
    <property type="match status" value="1"/>
</dbReference>
<dbReference type="InterPro" id="IPR043128">
    <property type="entry name" value="Rev_trsase/Diguanyl_cyclase"/>
</dbReference>
<dbReference type="InterPro" id="IPR029787">
    <property type="entry name" value="Nucleotide_cyclase"/>
</dbReference>
<dbReference type="NCBIfam" id="TIGR00254">
    <property type="entry name" value="GGDEF"/>
    <property type="match status" value="1"/>
</dbReference>
<dbReference type="RefSeq" id="WP_262992395.1">
    <property type="nucleotide sequence ID" value="NZ_JAOTJC010000005.1"/>
</dbReference>
<dbReference type="Proteomes" id="UP001209257">
    <property type="component" value="Unassembled WGS sequence"/>
</dbReference>
<evidence type="ECO:0000313" key="7">
    <source>
        <dbReference type="Proteomes" id="UP001209257"/>
    </source>
</evidence>
<dbReference type="EMBL" id="JAOTJC010000005">
    <property type="protein sequence ID" value="MCU7553690.1"/>
    <property type="molecule type" value="Genomic_DNA"/>
</dbReference>
<dbReference type="PROSITE" id="PS50887">
    <property type="entry name" value="GGDEF"/>
    <property type="match status" value="1"/>
</dbReference>
<organism evidence="6 7">
    <name type="scientific">Alteromonas salexigens</name>
    <dbReference type="NCBI Taxonomy" id="2982530"/>
    <lineage>
        <taxon>Bacteria</taxon>
        <taxon>Pseudomonadati</taxon>
        <taxon>Pseudomonadota</taxon>
        <taxon>Gammaproteobacteria</taxon>
        <taxon>Alteromonadales</taxon>
        <taxon>Alteromonadaceae</taxon>
        <taxon>Alteromonas/Salinimonas group</taxon>
        <taxon>Alteromonas</taxon>
    </lineage>
</organism>
<protein>
    <recommendedName>
        <fullName evidence="1">diguanylate cyclase</fullName>
        <ecNumber evidence="1">2.7.7.65</ecNumber>
    </recommendedName>
</protein>
<feature type="domain" description="GGDEF" evidence="5">
    <location>
        <begin position="171"/>
        <end position="307"/>
    </location>
</feature>
<dbReference type="Pfam" id="PF00072">
    <property type="entry name" value="Response_reg"/>
    <property type="match status" value="1"/>
</dbReference>
<dbReference type="GO" id="GO:0052621">
    <property type="term" value="F:diguanylate cyclase activity"/>
    <property type="evidence" value="ECO:0007669"/>
    <property type="project" value="UniProtKB-EC"/>
</dbReference>